<dbReference type="InterPro" id="IPR058625">
    <property type="entry name" value="MdtA-like_BSH"/>
</dbReference>
<evidence type="ECO:0000256" key="1">
    <source>
        <dbReference type="ARBA" id="ARBA00004196"/>
    </source>
</evidence>
<dbReference type="Gene3D" id="2.40.50.100">
    <property type="match status" value="1"/>
</dbReference>
<feature type="domain" description="Multidrug resistance protein MdtA-like barrel-sandwich hybrid" evidence="5">
    <location>
        <begin position="70"/>
        <end position="243"/>
    </location>
</feature>
<keyword evidence="4" id="KW-0175">Coiled coil</keyword>
<protein>
    <submittedName>
        <fullName evidence="7">Multidrug resistance protein MdtA</fullName>
    </submittedName>
</protein>
<dbReference type="RefSeq" id="WP_157733593.1">
    <property type="nucleotide sequence ID" value="NZ_CP022540.1"/>
</dbReference>
<gene>
    <name evidence="7" type="ORF">ANTHELSMS3_04126</name>
</gene>
<evidence type="ECO:0000259" key="5">
    <source>
        <dbReference type="Pfam" id="PF25917"/>
    </source>
</evidence>
<dbReference type="PANTHER" id="PTHR30469">
    <property type="entry name" value="MULTIDRUG RESISTANCE PROTEIN MDTA"/>
    <property type="match status" value="1"/>
</dbReference>
<keyword evidence="3" id="KW-0813">Transport</keyword>
<dbReference type="InterPro" id="IPR058627">
    <property type="entry name" value="MdtA-like_C"/>
</dbReference>
<dbReference type="Pfam" id="PF25917">
    <property type="entry name" value="BSH_RND"/>
    <property type="match status" value="1"/>
</dbReference>
<accession>A0A222E9U7</accession>
<dbReference type="Gene3D" id="2.40.30.170">
    <property type="match status" value="1"/>
</dbReference>
<dbReference type="AlphaFoldDB" id="A0A222E9U7"/>
<dbReference type="GO" id="GO:1990281">
    <property type="term" value="C:efflux pump complex"/>
    <property type="evidence" value="ECO:0007669"/>
    <property type="project" value="TreeGrafter"/>
</dbReference>
<dbReference type="OrthoDB" id="7811737at2"/>
<dbReference type="GO" id="GO:0015562">
    <property type="term" value="F:efflux transmembrane transporter activity"/>
    <property type="evidence" value="ECO:0007669"/>
    <property type="project" value="TreeGrafter"/>
</dbReference>
<dbReference type="Gene3D" id="1.10.287.470">
    <property type="entry name" value="Helix hairpin bin"/>
    <property type="match status" value="1"/>
</dbReference>
<dbReference type="KEGG" id="aht:ANTHELSMS3_04126"/>
<evidence type="ECO:0000256" key="4">
    <source>
        <dbReference type="SAM" id="Coils"/>
    </source>
</evidence>
<evidence type="ECO:0000313" key="7">
    <source>
        <dbReference type="EMBL" id="ASP22731.1"/>
    </source>
</evidence>
<organism evidence="7 8">
    <name type="scientific">Antarctobacter heliothermus</name>
    <dbReference type="NCBI Taxonomy" id="74033"/>
    <lineage>
        <taxon>Bacteria</taxon>
        <taxon>Pseudomonadati</taxon>
        <taxon>Pseudomonadota</taxon>
        <taxon>Alphaproteobacteria</taxon>
        <taxon>Rhodobacterales</taxon>
        <taxon>Roseobacteraceae</taxon>
        <taxon>Antarctobacter</taxon>
    </lineage>
</organism>
<feature type="coiled-coil region" evidence="4">
    <location>
        <begin position="107"/>
        <end position="134"/>
    </location>
</feature>
<dbReference type="Proteomes" id="UP000203589">
    <property type="component" value="Chromosome"/>
</dbReference>
<feature type="domain" description="Multidrug resistance protein MdtA-like C-terminal permuted SH3" evidence="6">
    <location>
        <begin position="368"/>
        <end position="426"/>
    </location>
</feature>
<sequence length="447" mass="47560">MNLKPLLVLPPLVLGVAGFMWMTKGQDTPQQTREEARLAVRVMTVEEGALPLSATGYGRVAAMHSWTAVSQVDGRILELVSDLAEGTLVDEDTLLVQIDKTDFDLAIQKSRANIAAAEAALIQLEREEENSRRVLALEENIRIVAQAEFDRVRDLVDRGTSTAAALDTVRKALLAQENAVTQLNNTLDLYPAQRASAEATLAVRQAELAEAERALDNTTLSAPFRGRVAEANVEVGQFVRTGEVLLSLDAIDAVEVVASFQPQVLASVVQTSLGQTIAETTQIDSTRVVELFRQSGITASVRLDLAGAQARYPAEIIRFRGTIDSATGTIGIAVRVDDPFLAGGPARRPPLSVGGFVSVALEATSPDDAIAVPRAAVHQGDDGTPFVYVADAEDRLAITPVVLGPVADENVLLRDGLVSGDRLILSAPRPPIAGMALSPVDVDGDAR</sequence>
<dbReference type="Gene3D" id="2.40.420.20">
    <property type="match status" value="1"/>
</dbReference>
<comment type="subcellular location">
    <subcellularLocation>
        <location evidence="1">Cell envelope</location>
    </subcellularLocation>
</comment>
<evidence type="ECO:0000313" key="8">
    <source>
        <dbReference type="Proteomes" id="UP000203589"/>
    </source>
</evidence>
<dbReference type="EMBL" id="CP022540">
    <property type="protein sequence ID" value="ASP22731.1"/>
    <property type="molecule type" value="Genomic_DNA"/>
</dbReference>
<dbReference type="Pfam" id="PF25967">
    <property type="entry name" value="RND-MFP_C"/>
    <property type="match status" value="1"/>
</dbReference>
<dbReference type="SUPFAM" id="SSF111369">
    <property type="entry name" value="HlyD-like secretion proteins"/>
    <property type="match status" value="1"/>
</dbReference>
<reference evidence="7 8" key="1">
    <citation type="submission" date="2017-07" db="EMBL/GenBank/DDBJ databases">
        <title>Genome Sequence of Antarctobacter heliothermus Strain SMS3 Isolated from a culture of the Diatom Skeletonema marinoi.</title>
        <authorList>
            <person name="Topel M."/>
            <person name="Pinder M.I.M."/>
            <person name="Johansson O.N."/>
            <person name="Kourtchenko O."/>
            <person name="Godhe A."/>
            <person name="Clarke A.K."/>
        </authorList>
    </citation>
    <scope>NUCLEOTIDE SEQUENCE [LARGE SCALE GENOMIC DNA]</scope>
    <source>
        <strain evidence="7 8">SMS3</strain>
    </source>
</reference>
<keyword evidence="8" id="KW-1185">Reference proteome</keyword>
<dbReference type="NCBIfam" id="TIGR01730">
    <property type="entry name" value="RND_mfp"/>
    <property type="match status" value="1"/>
</dbReference>
<evidence type="ECO:0000256" key="3">
    <source>
        <dbReference type="ARBA" id="ARBA00022448"/>
    </source>
</evidence>
<proteinExistence type="inferred from homology"/>
<comment type="similarity">
    <text evidence="2">Belongs to the membrane fusion protein (MFP) (TC 8.A.1) family.</text>
</comment>
<dbReference type="InterPro" id="IPR006143">
    <property type="entry name" value="RND_pump_MFP"/>
</dbReference>
<name>A0A222E9U7_9RHOB</name>
<evidence type="ECO:0000256" key="2">
    <source>
        <dbReference type="ARBA" id="ARBA00009477"/>
    </source>
</evidence>
<evidence type="ECO:0000259" key="6">
    <source>
        <dbReference type="Pfam" id="PF25967"/>
    </source>
</evidence>
<dbReference type="PANTHER" id="PTHR30469:SF12">
    <property type="entry name" value="MULTIDRUG RESISTANCE PROTEIN MDTA"/>
    <property type="match status" value="1"/>
</dbReference>